<feature type="compositionally biased region" description="Basic and acidic residues" evidence="1">
    <location>
        <begin position="175"/>
        <end position="194"/>
    </location>
</feature>
<keyword evidence="4" id="KW-1185">Reference proteome</keyword>
<accession>A0A9N9X457</accession>
<dbReference type="OrthoDB" id="6339459at2759"/>
<sequence>MASNYLLLLVIICCISKSFQNTKDNTIEDSSPYEEVASDIRKEQNGQNFGALFTNFMETEGANIMGDALSNFGKENAGQLLQGLGSLLAANAKQEKETQKNSDAPNVLEGIGALMGALGGANQGGAGGNDAGALLQGLGSLLGNKEGQGGLDPAVIGNMLNMFVQSQGGSKTGTKSKDSKTKNPKKAEKSRSDQPDFDIGDLLSLASNFIGQPQTGKDKNGGQEGNFMSYLPMIMQLINSFTGPEAESRAKSHESHSWLLPPFLEKLHVVFDHFINSDIGKQIIAALGAEKTFKVFLDEQGKFSYQKFGEMMENHSFRRHWIRLLTDRIAGFLVYVSNPTVYKSYLATGQIFLNGYLKSQGFPKAALFDPAKPVETISALVNHIAKTYFDVRIKSKEYVKPAVIYVKDLLKLLEKNGPIQSSGSHNEFTDKLTDTINLEIIEPLARVNRAYRFAKSVPKCDRYVLCLVNEDNQNEVKSLPGLKNLLYKGSSLLAAWFLSEETKTAFWTYYTDIMDETNCKALYNEKCNDFHVEELRVTTEYVHNEL</sequence>
<organism evidence="3 4">
    <name type="scientific">Phaedon cochleariae</name>
    <name type="common">Mustard beetle</name>
    <dbReference type="NCBI Taxonomy" id="80249"/>
    <lineage>
        <taxon>Eukaryota</taxon>
        <taxon>Metazoa</taxon>
        <taxon>Ecdysozoa</taxon>
        <taxon>Arthropoda</taxon>
        <taxon>Hexapoda</taxon>
        <taxon>Insecta</taxon>
        <taxon>Pterygota</taxon>
        <taxon>Neoptera</taxon>
        <taxon>Endopterygota</taxon>
        <taxon>Coleoptera</taxon>
        <taxon>Polyphaga</taxon>
        <taxon>Cucujiformia</taxon>
        <taxon>Chrysomeloidea</taxon>
        <taxon>Chrysomelidae</taxon>
        <taxon>Chrysomelinae</taxon>
        <taxon>Chrysomelini</taxon>
        <taxon>Phaedon</taxon>
    </lineage>
</organism>
<feature type="chain" id="PRO_5040310063" evidence="2">
    <location>
        <begin position="21"/>
        <end position="546"/>
    </location>
</feature>
<feature type="region of interest" description="Disordered" evidence="1">
    <location>
        <begin position="166"/>
        <end position="197"/>
    </location>
</feature>
<name>A0A9N9X457_PHACE</name>
<evidence type="ECO:0000256" key="2">
    <source>
        <dbReference type="SAM" id="SignalP"/>
    </source>
</evidence>
<reference evidence="3" key="2">
    <citation type="submission" date="2022-10" db="EMBL/GenBank/DDBJ databases">
        <authorList>
            <consortium name="ENA_rothamsted_submissions"/>
            <consortium name="culmorum"/>
            <person name="King R."/>
        </authorList>
    </citation>
    <scope>NUCLEOTIDE SEQUENCE</scope>
</reference>
<evidence type="ECO:0000313" key="3">
    <source>
        <dbReference type="EMBL" id="CAG9821980.1"/>
    </source>
</evidence>
<keyword evidence="2" id="KW-0732">Signal</keyword>
<evidence type="ECO:0000313" key="4">
    <source>
        <dbReference type="Proteomes" id="UP001153737"/>
    </source>
</evidence>
<proteinExistence type="predicted"/>
<evidence type="ECO:0000256" key="1">
    <source>
        <dbReference type="SAM" id="MobiDB-lite"/>
    </source>
</evidence>
<feature type="signal peptide" evidence="2">
    <location>
        <begin position="1"/>
        <end position="20"/>
    </location>
</feature>
<dbReference type="EMBL" id="OU896711">
    <property type="protein sequence ID" value="CAG9821980.1"/>
    <property type="molecule type" value="Genomic_DNA"/>
</dbReference>
<gene>
    <name evidence="3" type="ORF">PHAECO_LOCUS9785</name>
</gene>
<protein>
    <submittedName>
        <fullName evidence="3">Uncharacterized protein</fullName>
    </submittedName>
</protein>
<dbReference type="Proteomes" id="UP001153737">
    <property type="component" value="Chromosome 5"/>
</dbReference>
<reference evidence="3" key="1">
    <citation type="submission" date="2022-01" db="EMBL/GenBank/DDBJ databases">
        <authorList>
            <person name="King R."/>
        </authorList>
    </citation>
    <scope>NUCLEOTIDE SEQUENCE</scope>
</reference>
<dbReference type="AlphaFoldDB" id="A0A9N9X457"/>